<evidence type="ECO:0000313" key="3">
    <source>
        <dbReference type="Proteomes" id="UP000321479"/>
    </source>
</evidence>
<reference evidence="2 3" key="1">
    <citation type="journal article" date="2017" name="Curr. Microbiol.">
        <title>Mucilaginibacter ginsenosidivorans sp. nov., Isolated from Soil of Ginseng Field.</title>
        <authorList>
            <person name="Kim M.M."/>
            <person name="Siddiqi M.Z."/>
            <person name="Im W.T."/>
        </authorList>
    </citation>
    <scope>NUCLEOTIDE SEQUENCE [LARGE SCALE GENOMIC DNA]</scope>
    <source>
        <strain evidence="2 3">Gsoil 3017</strain>
    </source>
</reference>
<dbReference type="Proteomes" id="UP000321479">
    <property type="component" value="Chromosome"/>
</dbReference>
<dbReference type="Pfam" id="PF06037">
    <property type="entry name" value="DUF922"/>
    <property type="match status" value="1"/>
</dbReference>
<gene>
    <name evidence="2" type="ORF">FRZ54_11370</name>
</gene>
<dbReference type="OrthoDB" id="5431540at2"/>
<feature type="chain" id="PRO_5022966365" description="DUF922 domain-containing protein" evidence="1">
    <location>
        <begin position="25"/>
        <end position="364"/>
    </location>
</feature>
<evidence type="ECO:0000313" key="2">
    <source>
        <dbReference type="EMBL" id="QEC63150.1"/>
    </source>
</evidence>
<dbReference type="RefSeq" id="WP_147031726.1">
    <property type="nucleotide sequence ID" value="NZ_CP042436.1"/>
</dbReference>
<proteinExistence type="predicted"/>
<dbReference type="InterPro" id="IPR010321">
    <property type="entry name" value="DUF922"/>
</dbReference>
<keyword evidence="3" id="KW-1185">Reference proteome</keyword>
<keyword evidence="1" id="KW-0732">Signal</keyword>
<accession>A0A5B8UVK8</accession>
<sequence>MCINHLKFLLFLFVNILFWGGAKAQTANNTITLHDEKLNFTPREFYIAGVADERSDKDAVATLVYKEGGIFKTRSADLKSGAVNAIKLFIGHNLDQKTDLRPVIITLHDLKLMETTSGAGAINGRLTIAISFGLQKDYGVLDLVEYKGGVRYTRPYGQAELPETILRHGIEDALKWFNNWIEEYAHKDIRLAKAVKVRFSDYTERPEGDTIYYSVNRPLTWDDFKDRPRAGVFDAEIFAGLGYGEHINVVKGVIDVEVVTKVYMPKSGSWVKSGALDDYSLNHEQRHFDIAKIVGEHFRKKIEAMTLLPDNYEGLINMEYLETLRELTRMQNQYDHDTHHGNDRQAQADWNARIDKELKELGVK</sequence>
<dbReference type="AlphaFoldDB" id="A0A5B8UVK8"/>
<protein>
    <recommendedName>
        <fullName evidence="4">DUF922 domain-containing protein</fullName>
    </recommendedName>
</protein>
<evidence type="ECO:0008006" key="4">
    <source>
        <dbReference type="Google" id="ProtNLM"/>
    </source>
</evidence>
<organism evidence="2 3">
    <name type="scientific">Mucilaginibacter ginsenosidivorans</name>
    <dbReference type="NCBI Taxonomy" id="398053"/>
    <lineage>
        <taxon>Bacteria</taxon>
        <taxon>Pseudomonadati</taxon>
        <taxon>Bacteroidota</taxon>
        <taxon>Sphingobacteriia</taxon>
        <taxon>Sphingobacteriales</taxon>
        <taxon>Sphingobacteriaceae</taxon>
        <taxon>Mucilaginibacter</taxon>
    </lineage>
</organism>
<dbReference type="EMBL" id="CP042436">
    <property type="protein sequence ID" value="QEC63150.1"/>
    <property type="molecule type" value="Genomic_DNA"/>
</dbReference>
<evidence type="ECO:0000256" key="1">
    <source>
        <dbReference type="SAM" id="SignalP"/>
    </source>
</evidence>
<feature type="signal peptide" evidence="1">
    <location>
        <begin position="1"/>
        <end position="24"/>
    </location>
</feature>
<name>A0A5B8UVK8_9SPHI</name>
<dbReference type="KEGG" id="mgin:FRZ54_11370"/>